<reference evidence="7 8" key="1">
    <citation type="journal article" date="2018" name="Nat. Ecol. Evol.">
        <title>Shark genomes provide insights into elasmobranch evolution and the origin of vertebrates.</title>
        <authorList>
            <person name="Hara Y"/>
            <person name="Yamaguchi K"/>
            <person name="Onimaru K"/>
            <person name="Kadota M"/>
            <person name="Koyanagi M"/>
            <person name="Keeley SD"/>
            <person name="Tatsumi K"/>
            <person name="Tanaka K"/>
            <person name="Motone F"/>
            <person name="Kageyama Y"/>
            <person name="Nozu R"/>
            <person name="Adachi N"/>
            <person name="Nishimura O"/>
            <person name="Nakagawa R"/>
            <person name="Tanegashima C"/>
            <person name="Kiyatake I"/>
            <person name="Matsumoto R"/>
            <person name="Murakumo K"/>
            <person name="Nishida K"/>
            <person name="Terakita A"/>
            <person name="Kuratani S"/>
            <person name="Sato K"/>
            <person name="Hyodo S Kuraku.S."/>
        </authorList>
    </citation>
    <scope>NUCLEOTIDE SEQUENCE [LARGE SCALE GENOMIC DNA]</scope>
</reference>
<dbReference type="Pfam" id="PF00643">
    <property type="entry name" value="zf-B_box"/>
    <property type="match status" value="1"/>
</dbReference>
<dbReference type="SMART" id="SM00589">
    <property type="entry name" value="PRY"/>
    <property type="match status" value="1"/>
</dbReference>
<dbReference type="Gene3D" id="3.30.160.60">
    <property type="entry name" value="Classic Zinc Finger"/>
    <property type="match status" value="1"/>
</dbReference>
<keyword evidence="4" id="KW-0175">Coiled coil</keyword>
<dbReference type="FunFam" id="2.60.120.920:FF:000004">
    <property type="entry name" value="Butyrophilin subfamily 1 member A1"/>
    <property type="match status" value="1"/>
</dbReference>
<dbReference type="InterPro" id="IPR000315">
    <property type="entry name" value="Znf_B-box"/>
</dbReference>
<dbReference type="SMART" id="SM00449">
    <property type="entry name" value="SPRY"/>
    <property type="match status" value="1"/>
</dbReference>
<dbReference type="PROSITE" id="PS50188">
    <property type="entry name" value="B302_SPRY"/>
    <property type="match status" value="1"/>
</dbReference>
<dbReference type="STRING" id="137246.A0A401RNS9"/>
<evidence type="ECO:0000256" key="1">
    <source>
        <dbReference type="ARBA" id="ARBA00022771"/>
    </source>
</evidence>
<dbReference type="PANTHER" id="PTHR24103">
    <property type="entry name" value="E3 UBIQUITIN-PROTEIN LIGASE TRIM"/>
    <property type="match status" value="1"/>
</dbReference>
<evidence type="ECO:0000313" key="7">
    <source>
        <dbReference type="EMBL" id="GCC19750.1"/>
    </source>
</evidence>
<keyword evidence="8" id="KW-1185">Reference proteome</keyword>
<dbReference type="SUPFAM" id="SSF57845">
    <property type="entry name" value="B-box zinc-binding domain"/>
    <property type="match status" value="1"/>
</dbReference>
<evidence type="ECO:0000256" key="2">
    <source>
        <dbReference type="ARBA" id="ARBA00022833"/>
    </source>
</evidence>
<keyword evidence="2" id="KW-0862">Zinc</keyword>
<feature type="domain" description="B box-type" evidence="5">
    <location>
        <begin position="2"/>
        <end position="43"/>
    </location>
</feature>
<dbReference type="Proteomes" id="UP000287033">
    <property type="component" value="Unassembled WGS sequence"/>
</dbReference>
<dbReference type="OrthoDB" id="654191at2759"/>
<dbReference type="InterPro" id="IPR013320">
    <property type="entry name" value="ConA-like_dom_sf"/>
</dbReference>
<evidence type="ECO:0000256" key="4">
    <source>
        <dbReference type="SAM" id="Coils"/>
    </source>
</evidence>
<feature type="coiled-coil region" evidence="4">
    <location>
        <begin position="51"/>
        <end position="147"/>
    </location>
</feature>
<protein>
    <recommendedName>
        <fullName evidence="9">B30.2/SPRY domain-containing protein</fullName>
    </recommendedName>
</protein>
<evidence type="ECO:0000256" key="3">
    <source>
        <dbReference type="PROSITE-ProRule" id="PRU00024"/>
    </source>
</evidence>
<keyword evidence="1 3" id="KW-0863">Zinc-finger</keyword>
<evidence type="ECO:0008006" key="9">
    <source>
        <dbReference type="Google" id="ProtNLM"/>
    </source>
</evidence>
<dbReference type="SMART" id="SM00336">
    <property type="entry name" value="BBOX"/>
    <property type="match status" value="1"/>
</dbReference>
<dbReference type="InterPro" id="IPR043136">
    <property type="entry name" value="B30.2/SPRY_sf"/>
</dbReference>
<accession>A0A401RNS9</accession>
<dbReference type="CDD" id="cd13733">
    <property type="entry name" value="SPRY_PRY_C-I_1"/>
    <property type="match status" value="1"/>
</dbReference>
<dbReference type="InterPro" id="IPR003877">
    <property type="entry name" value="SPRY_dom"/>
</dbReference>
<organism evidence="7 8">
    <name type="scientific">Chiloscyllium punctatum</name>
    <name type="common">Brownbanded bambooshark</name>
    <name type="synonym">Hemiscyllium punctatum</name>
    <dbReference type="NCBI Taxonomy" id="137246"/>
    <lineage>
        <taxon>Eukaryota</taxon>
        <taxon>Metazoa</taxon>
        <taxon>Chordata</taxon>
        <taxon>Craniata</taxon>
        <taxon>Vertebrata</taxon>
        <taxon>Chondrichthyes</taxon>
        <taxon>Elasmobranchii</taxon>
        <taxon>Galeomorphii</taxon>
        <taxon>Galeoidea</taxon>
        <taxon>Orectolobiformes</taxon>
        <taxon>Hemiscylliidae</taxon>
        <taxon>Chiloscyllium</taxon>
    </lineage>
</organism>
<dbReference type="SUPFAM" id="SSF49899">
    <property type="entry name" value="Concanavalin A-like lectins/glucanases"/>
    <property type="match status" value="1"/>
</dbReference>
<evidence type="ECO:0000313" key="8">
    <source>
        <dbReference type="Proteomes" id="UP000287033"/>
    </source>
</evidence>
<name>A0A401RNS9_CHIPU</name>
<proteinExistence type="predicted"/>
<dbReference type="InterPro" id="IPR003879">
    <property type="entry name" value="Butyrophylin_SPRY"/>
</dbReference>
<gene>
    <name evidence="7" type="ORF">chiPu_0018511</name>
</gene>
<dbReference type="OMA" id="YEDEILF"/>
<evidence type="ECO:0000259" key="5">
    <source>
        <dbReference type="PROSITE" id="PS50119"/>
    </source>
</evidence>
<sequence length="385" mass="45114">MARKHHCEEHQEALKLFCETDKKLICVNCVDSQEHREHHFISIKEAVGIYKEKVKCSLTEKEAAVRETEQKRKQKISEIREKGSDLQSHITSSFAKMHQFLTEKEQRLIQDLREQEEKIVEPIEKNLLEIQEKLNSIQKKLSKLQEQMEYEDEILFLKDETSRTRRISDDYNKLPLADSTLSDENFNSFFQYTVWREIIDAIKPVPASLTLDPDTAHPDVIVNEDRTSVRLRDSDSFHFRSLYKLERFDPSFCVRGSEGFTSGRHYWEVEVGDGKEWALGVTRESAERKRVSIPSPETGFWCLYRDRLGRYLVSTFPSPTPLPPSERPQKIGVFLDYEGGQMSFYDADDVSHLYTFTQTFTERIVPIFRPGLDKKPLRICRIKSH</sequence>
<dbReference type="AlphaFoldDB" id="A0A401RNS9"/>
<dbReference type="Pfam" id="PF00622">
    <property type="entry name" value="SPRY"/>
    <property type="match status" value="1"/>
</dbReference>
<dbReference type="Pfam" id="PF13765">
    <property type="entry name" value="PRY"/>
    <property type="match status" value="1"/>
</dbReference>
<dbReference type="InterPro" id="IPR006574">
    <property type="entry name" value="PRY"/>
</dbReference>
<dbReference type="EMBL" id="BEZZ01001595">
    <property type="protein sequence ID" value="GCC19750.1"/>
    <property type="molecule type" value="Genomic_DNA"/>
</dbReference>
<dbReference type="Gene3D" id="2.60.120.920">
    <property type="match status" value="1"/>
</dbReference>
<keyword evidence="1 3" id="KW-0479">Metal-binding</keyword>
<feature type="domain" description="B30.2/SPRY" evidence="6">
    <location>
        <begin position="189"/>
        <end position="385"/>
    </location>
</feature>
<comment type="caution">
    <text evidence="7">The sequence shown here is derived from an EMBL/GenBank/DDBJ whole genome shotgun (WGS) entry which is preliminary data.</text>
</comment>
<dbReference type="CDD" id="cd19800">
    <property type="entry name" value="Bbox2_xNF7-like"/>
    <property type="match status" value="1"/>
</dbReference>
<dbReference type="GO" id="GO:0008270">
    <property type="term" value="F:zinc ion binding"/>
    <property type="evidence" value="ECO:0007669"/>
    <property type="project" value="UniProtKB-KW"/>
</dbReference>
<dbReference type="InterPro" id="IPR050143">
    <property type="entry name" value="TRIM/RBCC"/>
</dbReference>
<evidence type="ECO:0000259" key="6">
    <source>
        <dbReference type="PROSITE" id="PS50188"/>
    </source>
</evidence>
<dbReference type="PROSITE" id="PS50119">
    <property type="entry name" value="ZF_BBOX"/>
    <property type="match status" value="1"/>
</dbReference>
<dbReference type="InterPro" id="IPR001870">
    <property type="entry name" value="B30.2/SPRY"/>
</dbReference>
<dbReference type="PRINTS" id="PR01407">
    <property type="entry name" value="BUTYPHLNCDUF"/>
</dbReference>